<dbReference type="RefSeq" id="WP_072830807.1">
    <property type="nucleotide sequence ID" value="NZ_FQXP01000004.1"/>
</dbReference>
<dbReference type="EMBL" id="FQXP01000004">
    <property type="protein sequence ID" value="SHH69140.1"/>
    <property type="molecule type" value="Genomic_DNA"/>
</dbReference>
<feature type="domain" description="Response regulatory" evidence="4">
    <location>
        <begin position="3"/>
        <end position="121"/>
    </location>
</feature>
<dbReference type="PANTHER" id="PTHR43228:SF1">
    <property type="entry name" value="TWO-COMPONENT RESPONSE REGULATOR ARR22"/>
    <property type="match status" value="1"/>
</dbReference>
<dbReference type="AlphaFoldDB" id="A0A1M5V1U8"/>
<evidence type="ECO:0000259" key="4">
    <source>
        <dbReference type="PROSITE" id="PS50110"/>
    </source>
</evidence>
<dbReference type="InterPro" id="IPR007492">
    <property type="entry name" value="LytTR_DNA-bd_dom"/>
</dbReference>
<keyword evidence="3" id="KW-0597">Phosphoprotein</keyword>
<name>A0A1M5V1U8_9CLOT</name>
<sequence>MLKIAFCDDCQYDRNILMSHLSHIEEEWKDTFDIYPFKSGISLCENLKENSYDIILLDILMDDLDGIETARKIRSMGEDSKIIFISSYDEKLRELFRVGTIAFLDKPLRCSDLEDALKDAYNTIQKEIEKVFIYTKNGNTHFVPIKDIVYFEANRNQVKIQTTKTLICYSDLFKNVWCKMSENKNFIMPNKSFIFNLKYVILKSNRVILKDNSLDFNIGRKYKEDTYNRYFNYIEWRSE</sequence>
<dbReference type="Proteomes" id="UP000184526">
    <property type="component" value="Unassembled WGS sequence"/>
</dbReference>
<accession>A0A1M5V1U8</accession>
<dbReference type="SMART" id="SM00850">
    <property type="entry name" value="LytTR"/>
    <property type="match status" value="1"/>
</dbReference>
<dbReference type="STRING" id="1121306.SAMN02745196_01052"/>
<dbReference type="SUPFAM" id="SSF52172">
    <property type="entry name" value="CheY-like"/>
    <property type="match status" value="1"/>
</dbReference>
<dbReference type="GO" id="GO:0000160">
    <property type="term" value="P:phosphorelay signal transduction system"/>
    <property type="evidence" value="ECO:0007669"/>
    <property type="project" value="InterPro"/>
</dbReference>
<protein>
    <recommendedName>
        <fullName evidence="1">Stage 0 sporulation protein A homolog</fullName>
    </recommendedName>
</protein>
<dbReference type="SMART" id="SM00448">
    <property type="entry name" value="REC"/>
    <property type="match status" value="1"/>
</dbReference>
<evidence type="ECO:0000313" key="5">
    <source>
        <dbReference type="EMBL" id="SHH69140.1"/>
    </source>
</evidence>
<proteinExistence type="predicted"/>
<gene>
    <name evidence="5" type="ORF">SAMN02745196_01052</name>
</gene>
<reference evidence="5 6" key="1">
    <citation type="submission" date="2016-11" db="EMBL/GenBank/DDBJ databases">
        <authorList>
            <person name="Jaros S."/>
            <person name="Januszkiewicz K."/>
            <person name="Wedrychowicz H."/>
        </authorList>
    </citation>
    <scope>NUCLEOTIDE SEQUENCE [LARGE SCALE GENOMIC DNA]</scope>
    <source>
        <strain evidence="5 6">DSM 3089</strain>
    </source>
</reference>
<dbReference type="Pfam" id="PF00072">
    <property type="entry name" value="Response_reg"/>
    <property type="match status" value="1"/>
</dbReference>
<organism evidence="5 6">
    <name type="scientific">Clostridium collagenovorans DSM 3089</name>
    <dbReference type="NCBI Taxonomy" id="1121306"/>
    <lineage>
        <taxon>Bacteria</taxon>
        <taxon>Bacillati</taxon>
        <taxon>Bacillota</taxon>
        <taxon>Clostridia</taxon>
        <taxon>Eubacteriales</taxon>
        <taxon>Clostridiaceae</taxon>
        <taxon>Clostridium</taxon>
    </lineage>
</organism>
<dbReference type="PANTHER" id="PTHR43228">
    <property type="entry name" value="TWO-COMPONENT RESPONSE REGULATOR"/>
    <property type="match status" value="1"/>
</dbReference>
<dbReference type="Pfam" id="PF04397">
    <property type="entry name" value="LytTR"/>
    <property type="match status" value="1"/>
</dbReference>
<evidence type="ECO:0000256" key="3">
    <source>
        <dbReference type="PROSITE-ProRule" id="PRU00169"/>
    </source>
</evidence>
<dbReference type="PROSITE" id="PS50110">
    <property type="entry name" value="RESPONSE_REGULATORY"/>
    <property type="match status" value="1"/>
</dbReference>
<keyword evidence="6" id="KW-1185">Reference proteome</keyword>
<dbReference type="OrthoDB" id="9802383at2"/>
<dbReference type="InterPro" id="IPR011006">
    <property type="entry name" value="CheY-like_superfamily"/>
</dbReference>
<dbReference type="InterPro" id="IPR001789">
    <property type="entry name" value="Sig_transdc_resp-reg_receiver"/>
</dbReference>
<feature type="modified residue" description="4-aspartylphosphate" evidence="3">
    <location>
        <position position="58"/>
    </location>
</feature>
<dbReference type="Gene3D" id="2.40.50.1020">
    <property type="entry name" value="LytTr DNA-binding domain"/>
    <property type="match status" value="1"/>
</dbReference>
<dbReference type="Gene3D" id="3.40.50.2300">
    <property type="match status" value="1"/>
</dbReference>
<evidence type="ECO:0000313" key="6">
    <source>
        <dbReference type="Proteomes" id="UP000184526"/>
    </source>
</evidence>
<evidence type="ECO:0000256" key="1">
    <source>
        <dbReference type="ARBA" id="ARBA00018672"/>
    </source>
</evidence>
<dbReference type="InterPro" id="IPR052048">
    <property type="entry name" value="ST_Response_Regulator"/>
</dbReference>
<comment type="function">
    <text evidence="2">May play the central regulatory role in sporulation. It may be an element of the effector pathway responsible for the activation of sporulation genes in response to nutritional stress. Spo0A may act in concert with spo0H (a sigma factor) to control the expression of some genes that are critical to the sporulation process.</text>
</comment>
<dbReference type="GO" id="GO:0003677">
    <property type="term" value="F:DNA binding"/>
    <property type="evidence" value="ECO:0007669"/>
    <property type="project" value="InterPro"/>
</dbReference>
<evidence type="ECO:0000256" key="2">
    <source>
        <dbReference type="ARBA" id="ARBA00024867"/>
    </source>
</evidence>